<comment type="caution">
    <text evidence="2">The sequence shown here is derived from an EMBL/GenBank/DDBJ whole genome shotgun (WGS) entry which is preliminary data.</text>
</comment>
<protein>
    <submittedName>
        <fullName evidence="2">Uncharacterized protein</fullName>
    </submittedName>
</protein>
<dbReference type="Proteomes" id="UP000438429">
    <property type="component" value="Unassembled WGS sequence"/>
</dbReference>
<proteinExistence type="predicted"/>
<evidence type="ECO:0000313" key="2">
    <source>
        <dbReference type="EMBL" id="KAF0046226.1"/>
    </source>
</evidence>
<organism evidence="2 3">
    <name type="scientific">Scophthalmus maximus</name>
    <name type="common">Turbot</name>
    <name type="synonym">Psetta maxima</name>
    <dbReference type="NCBI Taxonomy" id="52904"/>
    <lineage>
        <taxon>Eukaryota</taxon>
        <taxon>Metazoa</taxon>
        <taxon>Chordata</taxon>
        <taxon>Craniata</taxon>
        <taxon>Vertebrata</taxon>
        <taxon>Euteleostomi</taxon>
        <taxon>Actinopterygii</taxon>
        <taxon>Neopterygii</taxon>
        <taxon>Teleostei</taxon>
        <taxon>Neoteleostei</taxon>
        <taxon>Acanthomorphata</taxon>
        <taxon>Carangaria</taxon>
        <taxon>Pleuronectiformes</taxon>
        <taxon>Pleuronectoidei</taxon>
        <taxon>Scophthalmidae</taxon>
        <taxon>Scophthalmus</taxon>
    </lineage>
</organism>
<dbReference type="AlphaFoldDB" id="A0A6A4TF86"/>
<name>A0A6A4TF86_SCOMX</name>
<evidence type="ECO:0000313" key="3">
    <source>
        <dbReference type="Proteomes" id="UP000438429"/>
    </source>
</evidence>
<sequence>MKEPAAAKQGRQSYASSAAEERMESTEEADDQEEEEDEEEEEEEEEEGEEKEEQKPLCSGVLGYPVVRDHSLGFGLSGATDAQAGDNTDTQAYKAEHRAAEWVRQRPGDHAAESTRCRETAAGEDDSDTDLTYGEVEQRLDLLQQHLNRLESQMTADIQAILQLLQRQTTAGPPAYSTVTSSPEYQRPAVRVQPVCVVPTELSLGPAPPPPQSPGPEEVQDKSKETSPVLLHAQTLPDGNFAGLPESDTDSDRRRTQNDVRSLEQRHQEPPRVPTSTFSPRVSSLVEPRHFKRVGARCAGNLLPPEPCRAAFAACRHENDVKSTVDVGSHGIVSALEQAVGSRHNSRFLRYSRTDALHSDGEMTTTMAHYPLPEEWIRYIQH</sequence>
<feature type="compositionally biased region" description="Acidic residues" evidence="1">
    <location>
        <begin position="26"/>
        <end position="51"/>
    </location>
</feature>
<feature type="region of interest" description="Disordered" evidence="1">
    <location>
        <begin position="1"/>
        <end position="62"/>
    </location>
</feature>
<feature type="region of interest" description="Disordered" evidence="1">
    <location>
        <begin position="201"/>
        <end position="281"/>
    </location>
</feature>
<gene>
    <name evidence="2" type="ORF">F2P81_002755</name>
</gene>
<accession>A0A6A4TF86</accession>
<feature type="compositionally biased region" description="Basic and acidic residues" evidence="1">
    <location>
        <begin position="250"/>
        <end position="270"/>
    </location>
</feature>
<feature type="region of interest" description="Disordered" evidence="1">
    <location>
        <begin position="78"/>
        <end position="129"/>
    </location>
</feature>
<feature type="compositionally biased region" description="Basic and acidic residues" evidence="1">
    <location>
        <begin position="94"/>
        <end position="121"/>
    </location>
</feature>
<dbReference type="EMBL" id="VEVO01000002">
    <property type="protein sequence ID" value="KAF0046226.1"/>
    <property type="molecule type" value="Genomic_DNA"/>
</dbReference>
<evidence type="ECO:0000256" key="1">
    <source>
        <dbReference type="SAM" id="MobiDB-lite"/>
    </source>
</evidence>
<reference evidence="2 3" key="1">
    <citation type="submission" date="2019-06" db="EMBL/GenBank/DDBJ databases">
        <title>Draft genomes of female and male turbot (Scophthalmus maximus).</title>
        <authorList>
            <person name="Xu H."/>
            <person name="Xu X.-W."/>
            <person name="Shao C."/>
            <person name="Chen S."/>
        </authorList>
    </citation>
    <scope>NUCLEOTIDE SEQUENCE [LARGE SCALE GENOMIC DNA]</scope>
    <source>
        <strain evidence="2">Ysfricsl-2016a</strain>
        <tissue evidence="2">Blood</tissue>
    </source>
</reference>